<dbReference type="Pfam" id="PF01343">
    <property type="entry name" value="Peptidase_S49"/>
    <property type="match status" value="2"/>
</dbReference>
<dbReference type="SUPFAM" id="SSF52096">
    <property type="entry name" value="ClpP/crotonase"/>
    <property type="match status" value="2"/>
</dbReference>
<evidence type="ECO:0000256" key="4">
    <source>
        <dbReference type="ARBA" id="ARBA00022801"/>
    </source>
</evidence>
<keyword evidence="5" id="KW-0720">Serine protease</keyword>
<dbReference type="NCBIfam" id="TIGR00706">
    <property type="entry name" value="SppA_dom"/>
    <property type="match status" value="1"/>
</dbReference>
<comment type="subcellular location">
    <subcellularLocation>
        <location evidence="1">Membrane</location>
    </subcellularLocation>
</comment>
<dbReference type="PANTHER" id="PTHR33209:SF1">
    <property type="entry name" value="PEPTIDASE S49 DOMAIN-CONTAINING PROTEIN"/>
    <property type="match status" value="1"/>
</dbReference>
<keyword evidence="6" id="KW-0472">Membrane</keyword>
<name>A0A3M0G0A8_9ACTN</name>
<dbReference type="GO" id="GO:0008236">
    <property type="term" value="F:serine-type peptidase activity"/>
    <property type="evidence" value="ECO:0007669"/>
    <property type="project" value="UniProtKB-KW"/>
</dbReference>
<feature type="domain" description="Peptidase S49" evidence="8">
    <location>
        <begin position="92"/>
        <end position="240"/>
    </location>
</feature>
<dbReference type="PIRSF" id="PIRSF001217">
    <property type="entry name" value="Protease_4_SppA"/>
    <property type="match status" value="1"/>
</dbReference>
<dbReference type="CDD" id="cd07023">
    <property type="entry name" value="S49_Sppa_N_C"/>
    <property type="match status" value="1"/>
</dbReference>
<dbReference type="CDD" id="cd07018">
    <property type="entry name" value="S49_SppA_67K_type"/>
    <property type="match status" value="1"/>
</dbReference>
<gene>
    <name evidence="9" type="primary">sppA</name>
    <name evidence="9" type="ORF">EAX62_14575</name>
</gene>
<dbReference type="InterPro" id="IPR047217">
    <property type="entry name" value="S49_SppA_67K_type_N"/>
</dbReference>
<dbReference type="GO" id="GO:0006465">
    <property type="term" value="P:signal peptide processing"/>
    <property type="evidence" value="ECO:0007669"/>
    <property type="project" value="InterPro"/>
</dbReference>
<keyword evidence="10" id="KW-1185">Reference proteome</keyword>
<dbReference type="PANTHER" id="PTHR33209">
    <property type="entry name" value="PROTEASE 4"/>
    <property type="match status" value="1"/>
</dbReference>
<accession>A0A3M0G0A8</accession>
<comment type="similarity">
    <text evidence="2">Belongs to the peptidase S49 family.</text>
</comment>
<protein>
    <submittedName>
        <fullName evidence="9">Signal peptide peptidase SppA</fullName>
    </submittedName>
</protein>
<dbReference type="Gene3D" id="3.90.226.10">
    <property type="entry name" value="2-enoyl-CoA Hydratase, Chain A, domain 1"/>
    <property type="match status" value="3"/>
</dbReference>
<dbReference type="InterPro" id="IPR004635">
    <property type="entry name" value="Pept_S49_SppA"/>
</dbReference>
<evidence type="ECO:0000259" key="8">
    <source>
        <dbReference type="Pfam" id="PF01343"/>
    </source>
</evidence>
<comment type="caution">
    <text evidence="9">The sequence shown here is derived from an EMBL/GenBank/DDBJ whole genome shotgun (WGS) entry which is preliminary data.</text>
</comment>
<dbReference type="GO" id="GO:0016020">
    <property type="term" value="C:membrane"/>
    <property type="evidence" value="ECO:0007669"/>
    <property type="project" value="UniProtKB-SubCell"/>
</dbReference>
<evidence type="ECO:0000256" key="6">
    <source>
        <dbReference type="ARBA" id="ARBA00023136"/>
    </source>
</evidence>
<evidence type="ECO:0000256" key="1">
    <source>
        <dbReference type="ARBA" id="ARBA00004370"/>
    </source>
</evidence>
<evidence type="ECO:0000256" key="5">
    <source>
        <dbReference type="ARBA" id="ARBA00022825"/>
    </source>
</evidence>
<dbReference type="InterPro" id="IPR004634">
    <property type="entry name" value="Pept_S49_pIV"/>
</dbReference>
<feature type="domain" description="Peptidase S49" evidence="8">
    <location>
        <begin position="345"/>
        <end position="495"/>
    </location>
</feature>
<evidence type="ECO:0000313" key="10">
    <source>
        <dbReference type="Proteomes" id="UP000275256"/>
    </source>
</evidence>
<dbReference type="RefSeq" id="WP_121902448.1">
    <property type="nucleotide sequence ID" value="NZ_REFW01000004.1"/>
</dbReference>
<proteinExistence type="inferred from homology"/>
<keyword evidence="4" id="KW-0378">Hydrolase</keyword>
<dbReference type="InterPro" id="IPR002142">
    <property type="entry name" value="Peptidase_S49"/>
</dbReference>
<evidence type="ECO:0000256" key="3">
    <source>
        <dbReference type="ARBA" id="ARBA00022670"/>
    </source>
</evidence>
<evidence type="ECO:0000256" key="2">
    <source>
        <dbReference type="ARBA" id="ARBA00008683"/>
    </source>
</evidence>
<sequence length="562" mass="60512">MVLREIVDLLTSRDGRVVLELDLARGLVEVRPRNPLAALQILNATGMATLRDHLSRAARDDRVAGLIVHAVECGQPMPVMEEVGDLVEEFGRHKPTVAWAESYGELGNSLSAYLLATAAHKVWVQPSGDLGIGGAEVSIVLAKGMLEKAGITPQFGKRWEYKTAADQFAADDVTEANREMMTRLGQSLVEEAVTTIARRRGIDAARVWEGVNDSPLTPERAQDLGLVDRIGYRDEVYTEALDEWHGEPEDLRFVHRWSPKRDLAKVLRRSPGGKVAVVSVRGSIVTGRGAASPLGGESVGSDVVDEHLRAVLRDDDIRAVILDINSPGGSAVASDFMRRSVLRVRESGRPVIARMGAVAASGGYYAAMGADEIVAQASTLTGSIGVLAGKFVTAGLYEKLGLKRESIRIGARAGMLSSSTPFTEDDWAKLDESLDRIYETFTSLAAHDRGMELDELRALAKGRVWTGADAAANGLVDHIGGWRLAWERACILADLNPETASITRLSHFGPFERLMPATSSESRSTTSLVPAVGSEDLLMRAATWLGLPVNGALSLPGRIDVG</sequence>
<dbReference type="AlphaFoldDB" id="A0A3M0G0A8"/>
<dbReference type="Proteomes" id="UP000275256">
    <property type="component" value="Unassembled WGS sequence"/>
</dbReference>
<reference evidence="9 10" key="1">
    <citation type="submission" date="2018-10" db="EMBL/GenBank/DDBJ databases">
        <title>Tessaracoccus antarcticuss sp. nov., isolated from sediment.</title>
        <authorList>
            <person name="Zhou L.Y."/>
            <person name="Du Z.J."/>
        </authorList>
    </citation>
    <scope>NUCLEOTIDE SEQUENCE [LARGE SCALE GENOMIC DNA]</scope>
    <source>
        <strain evidence="9 10">JDX10</strain>
    </source>
</reference>
<dbReference type="EMBL" id="REFW01000004">
    <property type="protein sequence ID" value="RMB58411.1"/>
    <property type="molecule type" value="Genomic_DNA"/>
</dbReference>
<evidence type="ECO:0000313" key="9">
    <source>
        <dbReference type="EMBL" id="RMB58411.1"/>
    </source>
</evidence>
<dbReference type="OrthoDB" id="9764363at2"/>
<dbReference type="InterPro" id="IPR029045">
    <property type="entry name" value="ClpP/crotonase-like_dom_sf"/>
</dbReference>
<evidence type="ECO:0000256" key="7">
    <source>
        <dbReference type="PIRSR" id="PIRSR001217-1"/>
    </source>
</evidence>
<dbReference type="InterPro" id="IPR047272">
    <property type="entry name" value="S49_SppA_C"/>
</dbReference>
<feature type="active site" description="Nucleophile" evidence="7">
    <location>
        <position position="361"/>
    </location>
</feature>
<keyword evidence="3" id="KW-0645">Protease</keyword>
<feature type="active site" description="Proton donor/acceptor" evidence="7">
    <location>
        <position position="162"/>
    </location>
</feature>
<organism evidence="9 10">
    <name type="scientific">Tessaracoccus antarcticus</name>
    <dbReference type="NCBI Taxonomy" id="2479848"/>
    <lineage>
        <taxon>Bacteria</taxon>
        <taxon>Bacillati</taxon>
        <taxon>Actinomycetota</taxon>
        <taxon>Actinomycetes</taxon>
        <taxon>Propionibacteriales</taxon>
        <taxon>Propionibacteriaceae</taxon>
        <taxon>Tessaracoccus</taxon>
    </lineage>
</organism>